<dbReference type="AlphaFoldDB" id="A0A024FZN6"/>
<evidence type="ECO:0000313" key="1">
    <source>
        <dbReference type="EMBL" id="CCI39773.1"/>
    </source>
</evidence>
<dbReference type="EMBL" id="CAIX01000003">
    <property type="protein sequence ID" value="CCI39773.1"/>
    <property type="molecule type" value="Genomic_DNA"/>
</dbReference>
<organism evidence="1 2">
    <name type="scientific">Albugo candida</name>
    <dbReference type="NCBI Taxonomy" id="65357"/>
    <lineage>
        <taxon>Eukaryota</taxon>
        <taxon>Sar</taxon>
        <taxon>Stramenopiles</taxon>
        <taxon>Oomycota</taxon>
        <taxon>Peronosporomycetes</taxon>
        <taxon>Albuginales</taxon>
        <taxon>Albuginaceae</taxon>
        <taxon>Albugo</taxon>
    </lineage>
</organism>
<dbReference type="Proteomes" id="UP000053237">
    <property type="component" value="Unassembled WGS sequence"/>
</dbReference>
<protein>
    <submittedName>
        <fullName evidence="1">Uncharacterized protein</fullName>
    </submittedName>
</protein>
<dbReference type="InParanoid" id="A0A024FZN6"/>
<reference evidence="1 2" key="1">
    <citation type="submission" date="2012-05" db="EMBL/GenBank/DDBJ databases">
        <title>Recombination and specialization in a pathogen metapopulation.</title>
        <authorList>
            <person name="Gardiner A."/>
            <person name="Kemen E."/>
            <person name="Schultz-Larsen T."/>
            <person name="MacLean D."/>
            <person name="Van Oosterhout C."/>
            <person name="Jones J.D.G."/>
        </authorList>
    </citation>
    <scope>NUCLEOTIDE SEQUENCE [LARGE SCALE GENOMIC DNA]</scope>
    <source>
        <strain evidence="1 2">Ac Nc2</strain>
    </source>
</reference>
<comment type="caution">
    <text evidence="1">The sequence shown here is derived from an EMBL/GenBank/DDBJ whole genome shotgun (WGS) entry which is preliminary data.</text>
</comment>
<keyword evidence="2" id="KW-1185">Reference proteome</keyword>
<proteinExistence type="predicted"/>
<evidence type="ECO:0000313" key="2">
    <source>
        <dbReference type="Proteomes" id="UP000053237"/>
    </source>
</evidence>
<name>A0A024FZN6_9STRA</name>
<gene>
    <name evidence="1" type="ORF">BN9_005560</name>
</gene>
<sequence>MKVDALSPADEDLEPSEWEFVLEATTPCDLFEPVLKSEDDAEDWLSSLHQNDLEVSGLEFIGSPCITTPDLDRFISPRDENADPWRYVEVGSHTRRKMTRIVRSKGVYADPVQEIFVNVTVVANDAHSKHVIEVIREAASASPMGVENAAQYLNVVMLRNREVYVRVMVGESDAPSRIATKAVKAENFADFILIPYLGTRA</sequence>
<accession>A0A024FZN6</accession>